<dbReference type="InterPro" id="IPR050476">
    <property type="entry name" value="Insect_CytP450_Detox"/>
</dbReference>
<keyword evidence="13 17" id="KW-0503">Monooxygenase</keyword>
<dbReference type="InterPro" id="IPR002403">
    <property type="entry name" value="Cyt_P450_E_grp-IV"/>
</dbReference>
<dbReference type="PRINTS" id="PR00465">
    <property type="entry name" value="EP450IV"/>
</dbReference>
<dbReference type="SUPFAM" id="SSF48264">
    <property type="entry name" value="Cytochrome P450"/>
    <property type="match status" value="1"/>
</dbReference>
<accession>A0A1E1W0F1</accession>
<evidence type="ECO:0000256" key="10">
    <source>
        <dbReference type="ARBA" id="ARBA00022848"/>
    </source>
</evidence>
<keyword evidence="9" id="KW-0256">Endoplasmic reticulum</keyword>
<dbReference type="PANTHER" id="PTHR24292">
    <property type="entry name" value="CYTOCHROME P450"/>
    <property type="match status" value="1"/>
</dbReference>
<keyword evidence="12 16" id="KW-0408">Iron</keyword>
<keyword evidence="8 16" id="KW-0479">Metal-binding</keyword>
<evidence type="ECO:0000256" key="16">
    <source>
        <dbReference type="PIRSR" id="PIRSR602403-1"/>
    </source>
</evidence>
<proteinExistence type="inferred from homology"/>
<evidence type="ECO:0000256" key="2">
    <source>
        <dbReference type="ARBA" id="ARBA00003690"/>
    </source>
</evidence>
<dbReference type="Gene3D" id="1.10.630.10">
    <property type="entry name" value="Cytochrome P450"/>
    <property type="match status" value="1"/>
</dbReference>
<evidence type="ECO:0000313" key="19">
    <source>
        <dbReference type="EMBL" id="JAT80422.1"/>
    </source>
</evidence>
<reference evidence="19" key="1">
    <citation type="submission" date="2015-09" db="EMBL/GenBank/DDBJ databases">
        <title>De novo assembly of Pectinophora gossypiella (Pink Bollworm) gut transcriptome.</title>
        <authorList>
            <person name="Tassone E.E."/>
        </authorList>
    </citation>
    <scope>NUCLEOTIDE SEQUENCE</scope>
</reference>
<organism evidence="19">
    <name type="scientific">Pectinophora gossypiella</name>
    <name type="common">Cotton pink bollworm</name>
    <name type="synonym">Depressaria gossypiella</name>
    <dbReference type="NCBI Taxonomy" id="13191"/>
    <lineage>
        <taxon>Eukaryota</taxon>
        <taxon>Metazoa</taxon>
        <taxon>Ecdysozoa</taxon>
        <taxon>Arthropoda</taxon>
        <taxon>Hexapoda</taxon>
        <taxon>Insecta</taxon>
        <taxon>Pterygota</taxon>
        <taxon>Neoptera</taxon>
        <taxon>Endopterygota</taxon>
        <taxon>Lepidoptera</taxon>
        <taxon>Glossata</taxon>
        <taxon>Ditrysia</taxon>
        <taxon>Gelechioidea</taxon>
        <taxon>Gelechiidae</taxon>
        <taxon>Apatetrinae</taxon>
        <taxon>Pectinophora</taxon>
    </lineage>
</organism>
<keyword evidence="10" id="KW-0492">Microsome</keyword>
<dbReference type="OrthoDB" id="2789670at2759"/>
<evidence type="ECO:0000256" key="18">
    <source>
        <dbReference type="SAM" id="MobiDB-lite"/>
    </source>
</evidence>
<evidence type="ECO:0000256" key="4">
    <source>
        <dbReference type="ARBA" id="ARBA00004406"/>
    </source>
</evidence>
<dbReference type="EMBL" id="GDQN01010632">
    <property type="protein sequence ID" value="JAT80422.1"/>
    <property type="molecule type" value="Transcribed_RNA"/>
</dbReference>
<evidence type="ECO:0000256" key="5">
    <source>
        <dbReference type="ARBA" id="ARBA00010617"/>
    </source>
</evidence>
<feature type="binding site" description="axial binding residue" evidence="16">
    <location>
        <position position="46"/>
    </location>
    <ligand>
        <name>heme</name>
        <dbReference type="ChEBI" id="CHEBI:30413"/>
    </ligand>
    <ligandPart>
        <name>Fe</name>
        <dbReference type="ChEBI" id="CHEBI:18248"/>
    </ligandPart>
</feature>
<evidence type="ECO:0000256" key="1">
    <source>
        <dbReference type="ARBA" id="ARBA00001971"/>
    </source>
</evidence>
<dbReference type="PROSITE" id="PS00086">
    <property type="entry name" value="CYTOCHROME_P450"/>
    <property type="match status" value="1"/>
</dbReference>
<evidence type="ECO:0000256" key="6">
    <source>
        <dbReference type="ARBA" id="ARBA00012109"/>
    </source>
</evidence>
<gene>
    <name evidence="19" type="ORF">g.15102</name>
</gene>
<protein>
    <recommendedName>
        <fullName evidence="6">unspecific monooxygenase</fullName>
        <ecNumber evidence="6">1.14.14.1</ecNumber>
    </recommendedName>
</protein>
<dbReference type="GO" id="GO:0020037">
    <property type="term" value="F:heme binding"/>
    <property type="evidence" value="ECO:0007669"/>
    <property type="project" value="InterPro"/>
</dbReference>
<evidence type="ECO:0000256" key="12">
    <source>
        <dbReference type="ARBA" id="ARBA00023004"/>
    </source>
</evidence>
<evidence type="ECO:0000256" key="9">
    <source>
        <dbReference type="ARBA" id="ARBA00022824"/>
    </source>
</evidence>
<dbReference type="InterPro" id="IPR017972">
    <property type="entry name" value="Cyt_P450_CS"/>
</dbReference>
<evidence type="ECO:0000256" key="11">
    <source>
        <dbReference type="ARBA" id="ARBA00023002"/>
    </source>
</evidence>
<keyword evidence="11 17" id="KW-0560">Oxidoreductase</keyword>
<dbReference type="InterPro" id="IPR001128">
    <property type="entry name" value="Cyt_P450"/>
</dbReference>
<dbReference type="GO" id="GO:0005506">
    <property type="term" value="F:iron ion binding"/>
    <property type="evidence" value="ECO:0007669"/>
    <property type="project" value="InterPro"/>
</dbReference>
<dbReference type="AlphaFoldDB" id="A0A1E1W0F1"/>
<sequence length="102" mass="11776">MVNTIHMDPEYFPEPEKFDPDRFSDENKHNIKPFTFMPFGMGPRNCIGSRFALLELKVLLYSIVLNFKILKGPKTSDPIKLEAADFNIRAVGGTFVRLQERK</sequence>
<dbReference type="EC" id="1.14.14.1" evidence="6"/>
<keyword evidence="14" id="KW-0472">Membrane</keyword>
<name>A0A1E1W0F1_PECGO</name>
<comment type="cofactor">
    <cofactor evidence="1 16">
        <name>heme</name>
        <dbReference type="ChEBI" id="CHEBI:30413"/>
    </cofactor>
</comment>
<dbReference type="GO" id="GO:0005789">
    <property type="term" value="C:endoplasmic reticulum membrane"/>
    <property type="evidence" value="ECO:0007669"/>
    <property type="project" value="UniProtKB-SubCell"/>
</dbReference>
<evidence type="ECO:0000256" key="15">
    <source>
        <dbReference type="ARBA" id="ARBA00047827"/>
    </source>
</evidence>
<evidence type="ECO:0000256" key="3">
    <source>
        <dbReference type="ARBA" id="ARBA00004174"/>
    </source>
</evidence>
<feature type="region of interest" description="Disordered" evidence="18">
    <location>
        <begin position="1"/>
        <end position="24"/>
    </location>
</feature>
<evidence type="ECO:0000256" key="7">
    <source>
        <dbReference type="ARBA" id="ARBA00022617"/>
    </source>
</evidence>
<evidence type="ECO:0000256" key="17">
    <source>
        <dbReference type="RuleBase" id="RU000461"/>
    </source>
</evidence>
<comment type="subcellular location">
    <subcellularLocation>
        <location evidence="4">Endoplasmic reticulum membrane</location>
        <topology evidence="4">Peripheral membrane protein</topology>
    </subcellularLocation>
    <subcellularLocation>
        <location evidence="3">Microsome membrane</location>
        <topology evidence="3">Peripheral membrane protein</topology>
    </subcellularLocation>
</comment>
<feature type="compositionally biased region" description="Basic and acidic residues" evidence="18">
    <location>
        <begin position="14"/>
        <end position="24"/>
    </location>
</feature>
<dbReference type="InterPro" id="IPR036396">
    <property type="entry name" value="Cyt_P450_sf"/>
</dbReference>
<comment type="function">
    <text evidence="2">May be involved in the metabolism of insect hormones and in the breakdown of synthetic insecticides.</text>
</comment>
<comment type="similarity">
    <text evidence="5 17">Belongs to the cytochrome P450 family.</text>
</comment>
<dbReference type="GO" id="GO:0016712">
    <property type="term" value="F:oxidoreductase activity, acting on paired donors, with incorporation or reduction of molecular oxygen, reduced flavin or flavoprotein as one donor, and incorporation of one atom of oxygen"/>
    <property type="evidence" value="ECO:0007669"/>
    <property type="project" value="UniProtKB-EC"/>
</dbReference>
<dbReference type="Pfam" id="PF00067">
    <property type="entry name" value="p450"/>
    <property type="match status" value="1"/>
</dbReference>
<evidence type="ECO:0000256" key="14">
    <source>
        <dbReference type="ARBA" id="ARBA00023136"/>
    </source>
</evidence>
<evidence type="ECO:0000256" key="13">
    <source>
        <dbReference type="ARBA" id="ARBA00023033"/>
    </source>
</evidence>
<comment type="catalytic activity">
    <reaction evidence="15">
        <text>an organic molecule + reduced [NADPH--hemoprotein reductase] + O2 = an alcohol + oxidized [NADPH--hemoprotein reductase] + H2O + H(+)</text>
        <dbReference type="Rhea" id="RHEA:17149"/>
        <dbReference type="Rhea" id="RHEA-COMP:11964"/>
        <dbReference type="Rhea" id="RHEA-COMP:11965"/>
        <dbReference type="ChEBI" id="CHEBI:15377"/>
        <dbReference type="ChEBI" id="CHEBI:15378"/>
        <dbReference type="ChEBI" id="CHEBI:15379"/>
        <dbReference type="ChEBI" id="CHEBI:30879"/>
        <dbReference type="ChEBI" id="CHEBI:57618"/>
        <dbReference type="ChEBI" id="CHEBI:58210"/>
        <dbReference type="ChEBI" id="CHEBI:142491"/>
        <dbReference type="EC" id="1.14.14.1"/>
    </reaction>
</comment>
<dbReference type="PANTHER" id="PTHR24292:SF54">
    <property type="entry name" value="CYP9F3-RELATED"/>
    <property type="match status" value="1"/>
</dbReference>
<evidence type="ECO:0000256" key="8">
    <source>
        <dbReference type="ARBA" id="ARBA00022723"/>
    </source>
</evidence>
<keyword evidence="7 16" id="KW-0349">Heme</keyword>